<keyword evidence="2" id="KW-1185">Reference proteome</keyword>
<evidence type="ECO:0000313" key="1">
    <source>
        <dbReference type="EMBL" id="KAE9406043.1"/>
    </source>
</evidence>
<sequence>MALSFLLASTLVLDSSLLYLLTRALLPSQLLQRRMIPLVQAVRMVGQEVQEVKGAMENDKYERHEREKKNKAARSDLQYLLEEARIARVHGDAIRSLGVPLAEIAAFMHEVELWLPQVEGTKMSMSEKSRVEELRIIALRLQNLPSGQQRSDLQKTILDKLAEIR</sequence>
<gene>
    <name evidence="1" type="ORF">BT96DRAFT_934530</name>
</gene>
<dbReference type="EMBL" id="ML769405">
    <property type="protein sequence ID" value="KAE9406043.1"/>
    <property type="molecule type" value="Genomic_DNA"/>
</dbReference>
<proteinExistence type="predicted"/>
<accession>A0A6A4I872</accession>
<reference evidence="1" key="1">
    <citation type="journal article" date="2019" name="Environ. Microbiol.">
        <title>Fungal ecological strategies reflected in gene transcription - a case study of two litter decomposers.</title>
        <authorList>
            <person name="Barbi F."/>
            <person name="Kohler A."/>
            <person name="Barry K."/>
            <person name="Baskaran P."/>
            <person name="Daum C."/>
            <person name="Fauchery L."/>
            <person name="Ihrmark K."/>
            <person name="Kuo A."/>
            <person name="LaButti K."/>
            <person name="Lipzen A."/>
            <person name="Morin E."/>
            <person name="Grigoriev I.V."/>
            <person name="Henrissat B."/>
            <person name="Lindahl B."/>
            <person name="Martin F."/>
        </authorList>
    </citation>
    <scope>NUCLEOTIDE SEQUENCE</scope>
    <source>
        <strain evidence="1">JB14</strain>
    </source>
</reference>
<evidence type="ECO:0000313" key="2">
    <source>
        <dbReference type="Proteomes" id="UP000799118"/>
    </source>
</evidence>
<name>A0A6A4I872_9AGAR</name>
<dbReference type="Proteomes" id="UP000799118">
    <property type="component" value="Unassembled WGS sequence"/>
</dbReference>
<dbReference type="AlphaFoldDB" id="A0A6A4I872"/>
<organism evidence="1 2">
    <name type="scientific">Gymnopus androsaceus JB14</name>
    <dbReference type="NCBI Taxonomy" id="1447944"/>
    <lineage>
        <taxon>Eukaryota</taxon>
        <taxon>Fungi</taxon>
        <taxon>Dikarya</taxon>
        <taxon>Basidiomycota</taxon>
        <taxon>Agaricomycotina</taxon>
        <taxon>Agaricomycetes</taxon>
        <taxon>Agaricomycetidae</taxon>
        <taxon>Agaricales</taxon>
        <taxon>Marasmiineae</taxon>
        <taxon>Omphalotaceae</taxon>
        <taxon>Gymnopus</taxon>
    </lineage>
</organism>
<protein>
    <submittedName>
        <fullName evidence="1">Uncharacterized protein</fullName>
    </submittedName>
</protein>
<dbReference type="OrthoDB" id="3232130at2759"/>